<feature type="region of interest" description="Disordered" evidence="1">
    <location>
        <begin position="223"/>
        <end position="275"/>
    </location>
</feature>
<reference evidence="2" key="1">
    <citation type="submission" date="2014-11" db="EMBL/GenBank/DDBJ databases">
        <authorList>
            <person name="Otto D Thomas"/>
            <person name="Naeem Raeece"/>
        </authorList>
    </citation>
    <scope>NUCLEOTIDE SEQUENCE</scope>
</reference>
<feature type="compositionally biased region" description="Low complexity" evidence="1">
    <location>
        <begin position="560"/>
        <end position="570"/>
    </location>
</feature>
<dbReference type="VEuPathDB" id="CryptoDB:Cvel_10369"/>
<feature type="compositionally biased region" description="Polar residues" evidence="1">
    <location>
        <begin position="487"/>
        <end position="501"/>
    </location>
</feature>
<organism evidence="2">
    <name type="scientific">Chromera velia CCMP2878</name>
    <dbReference type="NCBI Taxonomy" id="1169474"/>
    <lineage>
        <taxon>Eukaryota</taxon>
        <taxon>Sar</taxon>
        <taxon>Alveolata</taxon>
        <taxon>Colpodellida</taxon>
        <taxon>Chromeraceae</taxon>
        <taxon>Chromera</taxon>
    </lineage>
</organism>
<feature type="compositionally biased region" description="Acidic residues" evidence="1">
    <location>
        <begin position="254"/>
        <end position="275"/>
    </location>
</feature>
<evidence type="ECO:0000256" key="1">
    <source>
        <dbReference type="SAM" id="MobiDB-lite"/>
    </source>
</evidence>
<dbReference type="EMBL" id="CDMZ01004841">
    <property type="protein sequence ID" value="CEM51080.1"/>
    <property type="molecule type" value="Genomic_DNA"/>
</dbReference>
<name>A0A0G4I2M3_9ALVE</name>
<feature type="compositionally biased region" description="Basic and acidic residues" evidence="1">
    <location>
        <begin position="224"/>
        <end position="253"/>
    </location>
</feature>
<evidence type="ECO:0000313" key="2">
    <source>
        <dbReference type="EMBL" id="CEM51080.1"/>
    </source>
</evidence>
<sequence length="721" mass="82499">MKQRLLLEHRYLVRNHQENLLRGIGTDANPALPNNWLSLQDGARRQGLALTMCHLQSWIYDFETLEEYFRMAKKADIPSTRSWRPFDEHPKVKALLPCLLETLRTFPEERGFDLLPQRERDSLLNIQQHSLLRYDKLMQAYPGHGTPGIPSAPKVPCRIFHPRIPSWWLWRTNAIFLILTARQDMAHELSEQTRVPSWPFTLVGSGCASKCASEYASACASECPSERGSECPREWEREHGEVREESEGAHVDEESVTEEGGDTQEEEEAQSDVEVGDERFERAQYHGWTADLQRLFEKQQRRRLMLPCPLQEQMMIQPEGIQMVDWKVLRKAKETPTVPCQGREHRRYPADCPSPSHHGCPSVDRNEAHTRWMDCDCTSVQMDKLDVHWFASSLNEKKGTNVMWFHPAAMEEANIDVEWFECVSVDTTEVHLTWFDCLSIEQKEMDINWFSSSMQIEAEKEESDASWCDCASVPDDDARTEGWTWSDCASNDNNEGDTSGPAQEGNMEAFAIPEVRAPASESSALRTHCRHPVRGLLLERRPWRWCVQREDEEEEGNAEPTSSPSLPSCPLTWRPPPRLLTPASAFRRKPRSRLLIDLTFRLQRLLRGAKGQSARTHTKSCSRLQTAGSGWSWGFLREFTQSLSRRVDSSVPNPLTTGISKRGRQCVSEKGRISSLDPLKTSSQLYHKATHNLLPVISPKNTSRAKKSLRRDKTGSAKARS</sequence>
<feature type="region of interest" description="Disordered" evidence="1">
    <location>
        <begin position="551"/>
        <end position="570"/>
    </location>
</feature>
<gene>
    <name evidence="2" type="ORF">Cvel_10369</name>
</gene>
<proteinExistence type="predicted"/>
<feature type="region of interest" description="Disordered" evidence="1">
    <location>
        <begin position="697"/>
        <end position="721"/>
    </location>
</feature>
<feature type="region of interest" description="Disordered" evidence="1">
    <location>
        <begin position="476"/>
        <end position="504"/>
    </location>
</feature>
<dbReference type="AlphaFoldDB" id="A0A0G4I2M3"/>
<accession>A0A0G4I2M3</accession>
<protein>
    <submittedName>
        <fullName evidence="2">Uncharacterized protein</fullName>
    </submittedName>
</protein>